<dbReference type="SUPFAM" id="SSF53850">
    <property type="entry name" value="Periplasmic binding protein-like II"/>
    <property type="match status" value="1"/>
</dbReference>
<dbReference type="FunFam" id="1.10.10.10:FF:000001">
    <property type="entry name" value="LysR family transcriptional regulator"/>
    <property type="match status" value="1"/>
</dbReference>
<feature type="domain" description="HTH lysR-type" evidence="5">
    <location>
        <begin position="6"/>
        <end position="63"/>
    </location>
</feature>
<name>A0A380WNV9_AMIAI</name>
<sequence length="314" mass="35084">MSFEVPNLTLLKHFVTVAEDKGISKAAKRLRISQPALSKNIKRLEEMLGTRLFERHSGGADLTPTGQAFFNRAQIIGLEYEHAVQEIRNLLSEQDATIRVAAGPIWSSTILPPAASRFHRRFPRHRLSVQTGPVDQLIEDLRLGRVDIFAGAVIAKSRLPGFTSRRVAKAQIGIMCAEHHPLAKVEGPVDPMELVKYPFVSFNLNRDVLKMLSDWLKDRGAPPARYLLETSSIFTCAELARSGDYLFFESTMVASSPIGHGLKVLKTDKEIFQYDLGFVFREGMDRLPAHSGLMKAMVEVFENRGLRTPQSAAE</sequence>
<dbReference type="Pfam" id="PF00126">
    <property type="entry name" value="HTH_1"/>
    <property type="match status" value="1"/>
</dbReference>
<proteinExistence type="inferred from homology"/>
<dbReference type="PANTHER" id="PTHR30126">
    <property type="entry name" value="HTH-TYPE TRANSCRIPTIONAL REGULATOR"/>
    <property type="match status" value="1"/>
</dbReference>
<dbReference type="PROSITE" id="PS50931">
    <property type="entry name" value="HTH_LYSR"/>
    <property type="match status" value="1"/>
</dbReference>
<evidence type="ECO:0000313" key="7">
    <source>
        <dbReference type="Proteomes" id="UP000254701"/>
    </source>
</evidence>
<dbReference type="Pfam" id="PF03466">
    <property type="entry name" value="LysR_substrate"/>
    <property type="match status" value="1"/>
</dbReference>
<accession>A0A380WNV9</accession>
<dbReference type="CDD" id="cd05466">
    <property type="entry name" value="PBP2_LTTR_substrate"/>
    <property type="match status" value="1"/>
</dbReference>
<dbReference type="InterPro" id="IPR005119">
    <property type="entry name" value="LysR_subst-bd"/>
</dbReference>
<keyword evidence="3" id="KW-0238">DNA-binding</keyword>
<keyword evidence="4" id="KW-0804">Transcription</keyword>
<dbReference type="GO" id="GO:0000976">
    <property type="term" value="F:transcription cis-regulatory region binding"/>
    <property type="evidence" value="ECO:0007669"/>
    <property type="project" value="TreeGrafter"/>
</dbReference>
<dbReference type="SUPFAM" id="SSF46785">
    <property type="entry name" value="Winged helix' DNA-binding domain"/>
    <property type="match status" value="1"/>
</dbReference>
<evidence type="ECO:0000313" key="6">
    <source>
        <dbReference type="EMBL" id="SUU90540.1"/>
    </source>
</evidence>
<evidence type="ECO:0000256" key="2">
    <source>
        <dbReference type="ARBA" id="ARBA00023015"/>
    </source>
</evidence>
<organism evidence="6 7">
    <name type="scientific">Aminobacter aminovorans</name>
    <name type="common">Chelatobacter heintzii</name>
    <dbReference type="NCBI Taxonomy" id="83263"/>
    <lineage>
        <taxon>Bacteria</taxon>
        <taxon>Pseudomonadati</taxon>
        <taxon>Pseudomonadota</taxon>
        <taxon>Alphaproteobacteria</taxon>
        <taxon>Hyphomicrobiales</taxon>
        <taxon>Phyllobacteriaceae</taxon>
        <taxon>Aminobacter</taxon>
    </lineage>
</organism>
<dbReference type="InterPro" id="IPR036390">
    <property type="entry name" value="WH_DNA-bd_sf"/>
</dbReference>
<dbReference type="Gene3D" id="1.10.10.10">
    <property type="entry name" value="Winged helix-like DNA-binding domain superfamily/Winged helix DNA-binding domain"/>
    <property type="match status" value="1"/>
</dbReference>
<reference evidence="6 7" key="1">
    <citation type="submission" date="2018-06" db="EMBL/GenBank/DDBJ databases">
        <authorList>
            <consortium name="Pathogen Informatics"/>
            <person name="Doyle S."/>
        </authorList>
    </citation>
    <scope>NUCLEOTIDE SEQUENCE [LARGE SCALE GENOMIC DNA]</scope>
    <source>
        <strain evidence="6 7">NCTC10684</strain>
    </source>
</reference>
<dbReference type="Proteomes" id="UP000254701">
    <property type="component" value="Unassembled WGS sequence"/>
</dbReference>
<dbReference type="InterPro" id="IPR000847">
    <property type="entry name" value="LysR_HTH_N"/>
</dbReference>
<dbReference type="GO" id="GO:0003700">
    <property type="term" value="F:DNA-binding transcription factor activity"/>
    <property type="evidence" value="ECO:0007669"/>
    <property type="project" value="InterPro"/>
</dbReference>
<keyword evidence="2" id="KW-0805">Transcription regulation</keyword>
<dbReference type="RefSeq" id="WP_165915766.1">
    <property type="nucleotide sequence ID" value="NZ_BAAAVY010000034.1"/>
</dbReference>
<protein>
    <submittedName>
        <fullName evidence="6">HTH-type transcriptional regulator AbgR</fullName>
    </submittedName>
</protein>
<evidence type="ECO:0000256" key="1">
    <source>
        <dbReference type="ARBA" id="ARBA00009437"/>
    </source>
</evidence>
<evidence type="ECO:0000256" key="3">
    <source>
        <dbReference type="ARBA" id="ARBA00023125"/>
    </source>
</evidence>
<gene>
    <name evidence="6" type="primary">abgR</name>
    <name evidence="6" type="ORF">NCTC10684_03798</name>
</gene>
<dbReference type="EMBL" id="UFSM01000001">
    <property type="protein sequence ID" value="SUU90540.1"/>
    <property type="molecule type" value="Genomic_DNA"/>
</dbReference>
<dbReference type="PRINTS" id="PR00039">
    <property type="entry name" value="HTHLYSR"/>
</dbReference>
<evidence type="ECO:0000256" key="4">
    <source>
        <dbReference type="ARBA" id="ARBA00023163"/>
    </source>
</evidence>
<dbReference type="PANTHER" id="PTHR30126:SF40">
    <property type="entry name" value="HTH-TYPE TRANSCRIPTIONAL REGULATOR GLTR"/>
    <property type="match status" value="1"/>
</dbReference>
<comment type="similarity">
    <text evidence="1">Belongs to the LysR transcriptional regulatory family.</text>
</comment>
<evidence type="ECO:0000259" key="5">
    <source>
        <dbReference type="PROSITE" id="PS50931"/>
    </source>
</evidence>
<dbReference type="Gene3D" id="3.40.190.290">
    <property type="match status" value="1"/>
</dbReference>
<dbReference type="AlphaFoldDB" id="A0A380WNV9"/>
<dbReference type="InterPro" id="IPR036388">
    <property type="entry name" value="WH-like_DNA-bd_sf"/>
</dbReference>